<feature type="domain" description="4Fe-4S ferredoxin-type" evidence="4">
    <location>
        <begin position="339"/>
        <end position="369"/>
    </location>
</feature>
<dbReference type="GO" id="GO:0051536">
    <property type="term" value="F:iron-sulfur cluster binding"/>
    <property type="evidence" value="ECO:0007669"/>
    <property type="project" value="UniProtKB-KW"/>
</dbReference>
<dbReference type="InterPro" id="IPR036812">
    <property type="entry name" value="NAD(P)_OxRdtase_dom_sf"/>
</dbReference>
<dbReference type="InterPro" id="IPR017900">
    <property type="entry name" value="4Fe4S_Fe_S_CS"/>
</dbReference>
<comment type="caution">
    <text evidence="5">The sequence shown here is derived from an EMBL/GenBank/DDBJ whole genome shotgun (WGS) entry which is preliminary data.</text>
</comment>
<gene>
    <name evidence="5" type="primary">yhdN_3</name>
    <name evidence="6" type="synonym">yhdN_2</name>
    <name evidence="6" type="ORF">CLCOS_16000</name>
    <name evidence="5" type="ORF">WX73_03857</name>
</gene>
<dbReference type="PATRIC" id="fig|1705578.3.peg.3932"/>
<evidence type="ECO:0000313" key="7">
    <source>
        <dbReference type="Proteomes" id="UP000077384"/>
    </source>
</evidence>
<dbReference type="Proteomes" id="UP000077384">
    <property type="component" value="Unassembled WGS sequence"/>
</dbReference>
<evidence type="ECO:0000313" key="6">
    <source>
        <dbReference type="EMBL" id="OBR95276.1"/>
    </source>
</evidence>
<dbReference type="PANTHER" id="PTHR43312">
    <property type="entry name" value="D-THREO-ALDOSE 1-DEHYDROGENASE"/>
    <property type="match status" value="1"/>
</dbReference>
<protein>
    <submittedName>
        <fullName evidence="5">General stress protein 69</fullName>
        <ecNumber evidence="5">1.1.1.-</ecNumber>
    </submittedName>
</protein>
<dbReference type="Pfam" id="PF13534">
    <property type="entry name" value="Fer4_17"/>
    <property type="match status" value="1"/>
</dbReference>
<keyword evidence="1" id="KW-0479">Metal-binding</keyword>
<dbReference type="GO" id="GO:0016491">
    <property type="term" value="F:oxidoreductase activity"/>
    <property type="evidence" value="ECO:0007669"/>
    <property type="project" value="UniProtKB-KW"/>
</dbReference>
<keyword evidence="5" id="KW-0560">Oxidoreductase</keyword>
<dbReference type="InterPro" id="IPR023210">
    <property type="entry name" value="NADP_OxRdtase_dom"/>
</dbReference>
<dbReference type="PANTHER" id="PTHR43312:SF2">
    <property type="entry name" value="OXIDOREDUCTASE"/>
    <property type="match status" value="1"/>
</dbReference>
<dbReference type="PROSITE" id="PS00198">
    <property type="entry name" value="4FE4S_FER_1"/>
    <property type="match status" value="1"/>
</dbReference>
<dbReference type="EMBL" id="LITQ01000009">
    <property type="protein sequence ID" value="OAA93947.1"/>
    <property type="molecule type" value="Genomic_DNA"/>
</dbReference>
<dbReference type="Pfam" id="PF00248">
    <property type="entry name" value="Aldo_ket_red"/>
    <property type="match status" value="1"/>
</dbReference>
<keyword evidence="3" id="KW-0411">Iron-sulfur</keyword>
<reference evidence="6 8" key="2">
    <citation type="journal article" date="2016" name="Front. Microbiol.">
        <title>Industrial Acetogenic Biocatalysts: A Comparative Metabolic and Genomic Analysis.</title>
        <authorList>
            <person name="Bengelsdorf F."/>
            <person name="Poehlein A."/>
            <person name="Sonja S."/>
            <person name="Erz C."/>
            <person name="Hummel T."/>
            <person name="Hoffmeister S."/>
            <person name="Daniel R."/>
            <person name="Durre P."/>
        </authorList>
    </citation>
    <scope>NUCLEOTIDE SEQUENCE [LARGE SCALE GENOMIC DNA]</scope>
    <source>
        <strain evidence="6 8">PTA-10522</strain>
    </source>
</reference>
<keyword evidence="2" id="KW-0408">Iron</keyword>
<keyword evidence="8" id="KW-1185">Reference proteome</keyword>
<evidence type="ECO:0000256" key="3">
    <source>
        <dbReference type="ARBA" id="ARBA00023014"/>
    </source>
</evidence>
<proteinExistence type="predicted"/>
<sequence length="378" mass="43423">MQYRKFCKDGFKVSTLGFGCMRLPIINNDPSKINEKEALKIIRHAIDNGVNYLDTAYPYHGGNSEVLVGKVLKDGYREKVRIATKMPVWLVEKYEDFDKYLNEQLERLDVDYIDYYLLHAMTKDRMDKIENLGVFKFLNKALEDGKINHVGFSFHDNLMAFKHIINLFPWEFCQIQFNYLDEDYQAGIDGLEYAADKGLSVVVMEPLKGGLLSGNLPEDINNIFNKSKVKKSPVDWALSWVLNHPEVSVLLSGMNSLEQVNENISIASKTLPNSISEEDMDLIEQAKEKFNALMKIKCTRCGYCSPCKVDLDIPNIFSMYNNYFMYKSKESIFNKYNNMPKKSKASSCIHCGKCEDNCPQHLPIRVLLGQVKSAFEEK</sequence>
<evidence type="ECO:0000313" key="8">
    <source>
        <dbReference type="Proteomes" id="UP000093694"/>
    </source>
</evidence>
<accession>A0A166TPR1</accession>
<evidence type="ECO:0000256" key="2">
    <source>
        <dbReference type="ARBA" id="ARBA00023004"/>
    </source>
</evidence>
<organism evidence="5 7">
    <name type="scientific">Clostridium coskatii</name>
    <dbReference type="NCBI Taxonomy" id="1705578"/>
    <lineage>
        <taxon>Bacteria</taxon>
        <taxon>Bacillati</taxon>
        <taxon>Bacillota</taxon>
        <taxon>Clostridia</taxon>
        <taxon>Eubacteriales</taxon>
        <taxon>Clostridiaceae</taxon>
        <taxon>Clostridium</taxon>
    </lineage>
</organism>
<dbReference type="GO" id="GO:0046872">
    <property type="term" value="F:metal ion binding"/>
    <property type="evidence" value="ECO:0007669"/>
    <property type="project" value="UniProtKB-KW"/>
</dbReference>
<dbReference type="Proteomes" id="UP000093694">
    <property type="component" value="Unassembled WGS sequence"/>
</dbReference>
<dbReference type="RefSeq" id="WP_063600605.1">
    <property type="nucleotide sequence ID" value="NZ_LITQ01000009.1"/>
</dbReference>
<evidence type="ECO:0000256" key="1">
    <source>
        <dbReference type="ARBA" id="ARBA00022723"/>
    </source>
</evidence>
<dbReference type="InterPro" id="IPR053135">
    <property type="entry name" value="AKR2_Oxidoreductase"/>
</dbReference>
<evidence type="ECO:0000259" key="4">
    <source>
        <dbReference type="PROSITE" id="PS51379"/>
    </source>
</evidence>
<dbReference type="PROSITE" id="PS51379">
    <property type="entry name" value="4FE4S_FER_2"/>
    <property type="match status" value="1"/>
</dbReference>
<name>A0A166TPR1_9CLOT</name>
<dbReference type="Gene3D" id="3.20.20.100">
    <property type="entry name" value="NADP-dependent oxidoreductase domain"/>
    <property type="match status" value="1"/>
</dbReference>
<dbReference type="AlphaFoldDB" id="A0A166TPR1"/>
<reference evidence="5 7" key="1">
    <citation type="journal article" date="2015" name="Biotechnol. Bioeng.">
        <title>Genome sequence and phenotypic characterization of Caulobacter segnis.</title>
        <authorList>
            <person name="Patel S."/>
            <person name="Fletcher B."/>
            <person name="Scott D.C."/>
            <person name="Ely B."/>
        </authorList>
    </citation>
    <scope>NUCLEOTIDE SEQUENCE [LARGE SCALE GENOMIC DNA]</scope>
    <source>
        <strain evidence="5 7">PS02</strain>
    </source>
</reference>
<dbReference type="SUPFAM" id="SSF51430">
    <property type="entry name" value="NAD(P)-linked oxidoreductase"/>
    <property type="match status" value="1"/>
</dbReference>
<dbReference type="InterPro" id="IPR017896">
    <property type="entry name" value="4Fe4S_Fe-S-bd"/>
</dbReference>
<dbReference type="CDD" id="cd19096">
    <property type="entry name" value="AKR_Fe-S_oxidoreductase"/>
    <property type="match status" value="1"/>
</dbReference>
<evidence type="ECO:0000313" key="5">
    <source>
        <dbReference type="EMBL" id="OAA93947.1"/>
    </source>
</evidence>
<dbReference type="EC" id="1.1.1.-" evidence="5"/>
<dbReference type="EMBL" id="LROR01000038">
    <property type="protein sequence ID" value="OBR95276.1"/>
    <property type="molecule type" value="Genomic_DNA"/>
</dbReference>